<reference evidence="3" key="1">
    <citation type="journal article" date="2014" name="Proc. Natl. Acad. Sci. U.S.A.">
        <title>Extensive sampling of basidiomycete genomes demonstrates inadequacy of the white-rot/brown-rot paradigm for wood decay fungi.</title>
        <authorList>
            <person name="Riley R."/>
            <person name="Salamov A.A."/>
            <person name="Brown D.W."/>
            <person name="Nagy L.G."/>
            <person name="Floudas D."/>
            <person name="Held B.W."/>
            <person name="Levasseur A."/>
            <person name="Lombard V."/>
            <person name="Morin E."/>
            <person name="Otillar R."/>
            <person name="Lindquist E.A."/>
            <person name="Sun H."/>
            <person name="LaButti K.M."/>
            <person name="Schmutz J."/>
            <person name="Jabbour D."/>
            <person name="Luo H."/>
            <person name="Baker S.E."/>
            <person name="Pisabarro A.G."/>
            <person name="Walton J.D."/>
            <person name="Blanchette R.A."/>
            <person name="Henrissat B."/>
            <person name="Martin F."/>
            <person name="Cullen D."/>
            <person name="Hibbett D.S."/>
            <person name="Grigoriev I.V."/>
        </authorList>
    </citation>
    <scope>NUCLEOTIDE SEQUENCE [LARGE SCALE GENOMIC DNA]</scope>
    <source>
        <strain evidence="3">FD-172 SS1</strain>
    </source>
</reference>
<feature type="compositionally biased region" description="Polar residues" evidence="1">
    <location>
        <begin position="64"/>
        <end position="73"/>
    </location>
</feature>
<protein>
    <submittedName>
        <fullName evidence="2">Uncharacterized protein</fullName>
    </submittedName>
</protein>
<evidence type="ECO:0000313" key="3">
    <source>
        <dbReference type="Proteomes" id="UP000027195"/>
    </source>
</evidence>
<name>A0A067MCV4_BOTB1</name>
<dbReference type="Proteomes" id="UP000027195">
    <property type="component" value="Unassembled WGS sequence"/>
</dbReference>
<accession>A0A067MCV4</accession>
<dbReference type="HOGENOM" id="CLU_2209586_0_0_1"/>
<evidence type="ECO:0000256" key="1">
    <source>
        <dbReference type="SAM" id="MobiDB-lite"/>
    </source>
</evidence>
<keyword evidence="3" id="KW-1185">Reference proteome</keyword>
<evidence type="ECO:0000313" key="2">
    <source>
        <dbReference type="EMBL" id="KDQ13359.1"/>
    </source>
</evidence>
<dbReference type="InParanoid" id="A0A067MCV4"/>
<sequence>MGLFPSKPEPPVPVPAPFTPLVSEPSHAATALFLACPFIHSVQQWHGVRGPHSLARGEPPHPTPSITNDTSHSAEGLTKPAIGIFNSREATEILEIAWSISRGYMAT</sequence>
<proteinExistence type="predicted"/>
<dbReference type="AlphaFoldDB" id="A0A067MCV4"/>
<dbReference type="EMBL" id="KL198044">
    <property type="protein sequence ID" value="KDQ13359.1"/>
    <property type="molecule type" value="Genomic_DNA"/>
</dbReference>
<gene>
    <name evidence="2" type="ORF">BOTBODRAFT_373485</name>
</gene>
<organism evidence="2 3">
    <name type="scientific">Botryobasidium botryosum (strain FD-172 SS1)</name>
    <dbReference type="NCBI Taxonomy" id="930990"/>
    <lineage>
        <taxon>Eukaryota</taxon>
        <taxon>Fungi</taxon>
        <taxon>Dikarya</taxon>
        <taxon>Basidiomycota</taxon>
        <taxon>Agaricomycotina</taxon>
        <taxon>Agaricomycetes</taxon>
        <taxon>Cantharellales</taxon>
        <taxon>Botryobasidiaceae</taxon>
        <taxon>Botryobasidium</taxon>
    </lineage>
</organism>
<feature type="region of interest" description="Disordered" evidence="1">
    <location>
        <begin position="50"/>
        <end position="74"/>
    </location>
</feature>